<dbReference type="Gene3D" id="3.10.120.10">
    <property type="entry name" value="Cytochrome b5-like heme/steroid binding domain"/>
    <property type="match status" value="1"/>
</dbReference>
<dbReference type="InterPro" id="IPR036400">
    <property type="entry name" value="Cyt_B5-like_heme/steroid_sf"/>
</dbReference>
<dbReference type="PANTHER" id="PTHR10578:SF104">
    <property type="entry name" value="CYTOCHROME B2, MITOCHONDRIAL-RELATED"/>
    <property type="match status" value="1"/>
</dbReference>
<evidence type="ECO:0000256" key="1">
    <source>
        <dbReference type="ARBA" id="ARBA00001917"/>
    </source>
</evidence>
<dbReference type="CDD" id="cd02922">
    <property type="entry name" value="FCB2_FMN"/>
    <property type="match status" value="1"/>
</dbReference>
<sequence>MQLRLISVTEISKHSSVDDLWIVVDNIVYDVTAFAPEHPGGVNILLQYAGRDATASYSEVHSPSLITTSLPSSCHVGRLDTSTITESWTAPRPASASPQKKGETLKPPLDSLISAHDFELAAEKSFTPKAWAFASSAATDCYTKDRNRAAYKDIILRPRVLRNVKDVSRSTSMLGYAMRSPIFCSATSMGKMFHPQGEREIGRACRSLGIPQMVSTSASYPFAEIMDAHNGPELAGKDETPVFFQLYMDKNRGKSEKQLRQVAERGAKAIFLTVDAPVTGKREADERIKADESVGSPMTGVQAKNDKKGGALGRIMGSFIDPTTAWDDIAWIRKCAPGIPVVLKGVQTAADAVKAMQAGIDGILLSNHGGRSLDTSPATILVLLELQKCCPEVFDKLEVYVDGGISRGTDVFKALCLGARAVGVGRGILYALNYGQEGIEQYIDILNDELETTMRMCGVTSLDQVHPGLLHTGAVDHLIPSGEHHPYARWSPRVRSKL</sequence>
<keyword evidence="6" id="KW-1185">Reference proteome</keyword>
<dbReference type="SUPFAM" id="SSF51395">
    <property type="entry name" value="FMN-linked oxidoreductases"/>
    <property type="match status" value="1"/>
</dbReference>
<dbReference type="InterPro" id="IPR001199">
    <property type="entry name" value="Cyt_B5-like_heme/steroid-bd"/>
</dbReference>
<dbReference type="Pfam" id="PF01070">
    <property type="entry name" value="FMN_dh"/>
    <property type="match status" value="1"/>
</dbReference>
<dbReference type="InterPro" id="IPR037458">
    <property type="entry name" value="L-MDH/L-LDH_FMN-bd"/>
</dbReference>
<dbReference type="PROSITE" id="PS51349">
    <property type="entry name" value="FMN_HYDROXY_ACID_DH_2"/>
    <property type="match status" value="1"/>
</dbReference>
<feature type="domain" description="FMN hydroxy acid dehydrogenase" evidence="4">
    <location>
        <begin position="107"/>
        <end position="475"/>
    </location>
</feature>
<dbReference type="InterPro" id="IPR000262">
    <property type="entry name" value="FMN-dep_DH"/>
</dbReference>
<dbReference type="PROSITE" id="PS50255">
    <property type="entry name" value="CYTOCHROME_B5_2"/>
    <property type="match status" value="1"/>
</dbReference>
<reference evidence="5 6" key="1">
    <citation type="journal article" date="2024" name="J. Plant Pathol.">
        <title>Sequence and assembly of the genome of Seiridium unicorne, isolate CBS 538.82, causal agent of cypress canker disease.</title>
        <authorList>
            <person name="Scali E."/>
            <person name="Rocca G.D."/>
            <person name="Danti R."/>
            <person name="Garbelotto M."/>
            <person name="Barberini S."/>
            <person name="Baroncelli R."/>
            <person name="Emiliani G."/>
        </authorList>
    </citation>
    <scope>NUCLEOTIDE SEQUENCE [LARGE SCALE GENOMIC DNA]</scope>
    <source>
        <strain evidence="5 6">BM-138-508</strain>
    </source>
</reference>
<dbReference type="InterPro" id="IPR037396">
    <property type="entry name" value="FMN_HAD"/>
</dbReference>
<protein>
    <submittedName>
        <fullName evidence="5">Cytochrome b2</fullName>
    </submittedName>
</protein>
<gene>
    <name evidence="5" type="ORF">SUNI508_05127</name>
</gene>
<dbReference type="EMBL" id="JARVKF010000135">
    <property type="protein sequence ID" value="KAK9422119.1"/>
    <property type="molecule type" value="Genomic_DNA"/>
</dbReference>
<evidence type="ECO:0000259" key="3">
    <source>
        <dbReference type="PROSITE" id="PS50255"/>
    </source>
</evidence>
<dbReference type="Gene3D" id="3.20.20.70">
    <property type="entry name" value="Aldolase class I"/>
    <property type="match status" value="1"/>
</dbReference>
<dbReference type="SUPFAM" id="SSF55856">
    <property type="entry name" value="Cytochrome b5-like heme/steroid binding domain"/>
    <property type="match status" value="1"/>
</dbReference>
<dbReference type="InterPro" id="IPR013785">
    <property type="entry name" value="Aldolase_TIM"/>
</dbReference>
<comment type="caution">
    <text evidence="5">The sequence shown here is derived from an EMBL/GenBank/DDBJ whole genome shotgun (WGS) entry which is preliminary data.</text>
</comment>
<evidence type="ECO:0000313" key="5">
    <source>
        <dbReference type="EMBL" id="KAK9422119.1"/>
    </source>
</evidence>
<dbReference type="PANTHER" id="PTHR10578">
    <property type="entry name" value="S -2-HYDROXY-ACID OXIDASE-RELATED"/>
    <property type="match status" value="1"/>
</dbReference>
<evidence type="ECO:0000313" key="6">
    <source>
        <dbReference type="Proteomes" id="UP001408356"/>
    </source>
</evidence>
<dbReference type="Proteomes" id="UP001408356">
    <property type="component" value="Unassembled WGS sequence"/>
</dbReference>
<feature type="domain" description="Cytochrome b5 heme-binding" evidence="3">
    <location>
        <begin position="3"/>
        <end position="80"/>
    </location>
</feature>
<dbReference type="Pfam" id="PF00173">
    <property type="entry name" value="Cyt-b5"/>
    <property type="match status" value="1"/>
</dbReference>
<keyword evidence="2" id="KW-0560">Oxidoreductase</keyword>
<name>A0ABR2V5D3_9PEZI</name>
<evidence type="ECO:0000259" key="4">
    <source>
        <dbReference type="PROSITE" id="PS51349"/>
    </source>
</evidence>
<dbReference type="SMART" id="SM01117">
    <property type="entry name" value="Cyt-b5"/>
    <property type="match status" value="1"/>
</dbReference>
<accession>A0ABR2V5D3</accession>
<proteinExistence type="predicted"/>
<evidence type="ECO:0000256" key="2">
    <source>
        <dbReference type="ARBA" id="ARBA00023002"/>
    </source>
</evidence>
<organism evidence="5 6">
    <name type="scientific">Seiridium unicorne</name>
    <dbReference type="NCBI Taxonomy" id="138068"/>
    <lineage>
        <taxon>Eukaryota</taxon>
        <taxon>Fungi</taxon>
        <taxon>Dikarya</taxon>
        <taxon>Ascomycota</taxon>
        <taxon>Pezizomycotina</taxon>
        <taxon>Sordariomycetes</taxon>
        <taxon>Xylariomycetidae</taxon>
        <taxon>Amphisphaeriales</taxon>
        <taxon>Sporocadaceae</taxon>
        <taxon>Seiridium</taxon>
    </lineage>
</organism>
<comment type="cofactor">
    <cofactor evidence="1">
        <name>FMN</name>
        <dbReference type="ChEBI" id="CHEBI:58210"/>
    </cofactor>
</comment>